<keyword evidence="2" id="KW-1185">Reference proteome</keyword>
<proteinExistence type="predicted"/>
<evidence type="ECO:0000313" key="1">
    <source>
        <dbReference type="EMBL" id="CAG8638348.1"/>
    </source>
</evidence>
<accession>A0A9N9DK68</accession>
<organism evidence="1 2">
    <name type="scientific">Funneliformis caledonium</name>
    <dbReference type="NCBI Taxonomy" id="1117310"/>
    <lineage>
        <taxon>Eukaryota</taxon>
        <taxon>Fungi</taxon>
        <taxon>Fungi incertae sedis</taxon>
        <taxon>Mucoromycota</taxon>
        <taxon>Glomeromycotina</taxon>
        <taxon>Glomeromycetes</taxon>
        <taxon>Glomerales</taxon>
        <taxon>Glomeraceae</taxon>
        <taxon>Funneliformis</taxon>
    </lineage>
</organism>
<dbReference type="AlphaFoldDB" id="A0A9N9DK68"/>
<sequence length="115" mass="13623">MSVRIVSYNPQLWRYSDAEWGRTKHSFIFSFKNKDNFKDSILSHVNDIDYALYYDDEFGPSFGNDLCIRTLKETGSNGDFDLNFCIEDGYEKLIRDTEVFSIEDYEVFQILKNEK</sequence>
<evidence type="ECO:0000313" key="2">
    <source>
        <dbReference type="Proteomes" id="UP000789570"/>
    </source>
</evidence>
<dbReference type="EMBL" id="CAJVPQ010003834">
    <property type="protein sequence ID" value="CAG8638348.1"/>
    <property type="molecule type" value="Genomic_DNA"/>
</dbReference>
<dbReference type="Proteomes" id="UP000789570">
    <property type="component" value="Unassembled WGS sequence"/>
</dbReference>
<protein>
    <submittedName>
        <fullName evidence="1">453_t:CDS:1</fullName>
    </submittedName>
</protein>
<reference evidence="1" key="1">
    <citation type="submission" date="2021-06" db="EMBL/GenBank/DDBJ databases">
        <authorList>
            <person name="Kallberg Y."/>
            <person name="Tangrot J."/>
            <person name="Rosling A."/>
        </authorList>
    </citation>
    <scope>NUCLEOTIDE SEQUENCE</scope>
    <source>
        <strain evidence="1">UK204</strain>
    </source>
</reference>
<gene>
    <name evidence="1" type="ORF">FCALED_LOCUS10432</name>
</gene>
<comment type="caution">
    <text evidence="1">The sequence shown here is derived from an EMBL/GenBank/DDBJ whole genome shotgun (WGS) entry which is preliminary data.</text>
</comment>
<name>A0A9N9DK68_9GLOM</name>
<dbReference type="OrthoDB" id="2428684at2759"/>